<keyword evidence="3" id="KW-1185">Reference proteome</keyword>
<comment type="caution">
    <text evidence="2">The sequence shown here is derived from an EMBL/GenBank/DDBJ whole genome shotgun (WGS) entry which is preliminary data.</text>
</comment>
<protein>
    <submittedName>
        <fullName evidence="2">Uncharacterized protein</fullName>
    </submittedName>
</protein>
<evidence type="ECO:0000313" key="3">
    <source>
        <dbReference type="Proteomes" id="UP001634747"/>
    </source>
</evidence>
<accession>A0ABW9KGQ5</accession>
<feature type="region of interest" description="Disordered" evidence="1">
    <location>
        <begin position="58"/>
        <end position="88"/>
    </location>
</feature>
<dbReference type="RefSeq" id="WP_263413617.1">
    <property type="nucleotide sequence ID" value="NZ_BAABBH010000001.1"/>
</dbReference>
<feature type="compositionally biased region" description="Low complexity" evidence="1">
    <location>
        <begin position="61"/>
        <end position="72"/>
    </location>
</feature>
<sequence length="88" mass="9792">MEKPEKILSPTVQPDTGLKIKIPDTEEGRRFLEDLKQLLKVEDLPFQKVCSTAQRPTYLDASAAPSSEASGSTTYSLDLRLEQEGWAP</sequence>
<name>A0ABW9KGQ5_9BACT</name>
<evidence type="ECO:0000313" key="2">
    <source>
        <dbReference type="EMBL" id="MFN2974834.1"/>
    </source>
</evidence>
<gene>
    <name evidence="2" type="ORF">ACK2TP_03585</name>
</gene>
<feature type="compositionally biased region" description="Basic and acidic residues" evidence="1">
    <location>
        <begin position="79"/>
        <end position="88"/>
    </location>
</feature>
<organism evidence="2 3">
    <name type="scientific">Terriglobus aquaticus</name>
    <dbReference type="NCBI Taxonomy" id="940139"/>
    <lineage>
        <taxon>Bacteria</taxon>
        <taxon>Pseudomonadati</taxon>
        <taxon>Acidobacteriota</taxon>
        <taxon>Terriglobia</taxon>
        <taxon>Terriglobales</taxon>
        <taxon>Acidobacteriaceae</taxon>
        <taxon>Terriglobus</taxon>
    </lineage>
</organism>
<proteinExistence type="predicted"/>
<evidence type="ECO:0000256" key="1">
    <source>
        <dbReference type="SAM" id="MobiDB-lite"/>
    </source>
</evidence>
<dbReference type="Proteomes" id="UP001634747">
    <property type="component" value="Unassembled WGS sequence"/>
</dbReference>
<dbReference type="EMBL" id="JBJYXY010000001">
    <property type="protein sequence ID" value="MFN2974834.1"/>
    <property type="molecule type" value="Genomic_DNA"/>
</dbReference>
<reference evidence="2 3" key="1">
    <citation type="submission" date="2024-12" db="EMBL/GenBank/DDBJ databases">
        <authorList>
            <person name="Lee Y."/>
        </authorList>
    </citation>
    <scope>NUCLEOTIDE SEQUENCE [LARGE SCALE GENOMIC DNA]</scope>
    <source>
        <strain evidence="2 3">03SUJ4</strain>
    </source>
</reference>